<dbReference type="SMART" id="SM00421">
    <property type="entry name" value="HTH_LUXR"/>
    <property type="match status" value="1"/>
</dbReference>
<keyword evidence="2" id="KW-0067">ATP-binding</keyword>
<dbReference type="GO" id="GO:0005524">
    <property type="term" value="F:ATP binding"/>
    <property type="evidence" value="ECO:0007669"/>
    <property type="project" value="UniProtKB-KW"/>
</dbReference>
<dbReference type="InterPro" id="IPR041664">
    <property type="entry name" value="AAA_16"/>
</dbReference>
<reference evidence="4" key="1">
    <citation type="submission" date="2021-08" db="EMBL/GenBank/DDBJ databases">
        <title>Whole genome sequencing of non-tuberculosis mycobacteria type-strains.</title>
        <authorList>
            <person name="Igarashi Y."/>
            <person name="Osugi A."/>
            <person name="Mitarai S."/>
        </authorList>
    </citation>
    <scope>NUCLEOTIDE SEQUENCE</scope>
    <source>
        <strain evidence="4">JCM 30995</strain>
    </source>
</reference>
<evidence type="ECO:0000256" key="2">
    <source>
        <dbReference type="ARBA" id="ARBA00022840"/>
    </source>
</evidence>
<dbReference type="PANTHER" id="PTHR16305:SF35">
    <property type="entry name" value="TRANSCRIPTIONAL ACTIVATOR DOMAIN"/>
    <property type="match status" value="1"/>
</dbReference>
<dbReference type="Gene3D" id="1.25.40.10">
    <property type="entry name" value="Tetratricopeptide repeat domain"/>
    <property type="match status" value="1"/>
</dbReference>
<dbReference type="Proteomes" id="UP000825008">
    <property type="component" value="Chromosome"/>
</dbReference>
<dbReference type="KEGG" id="mher:K3U94_15255"/>
<feature type="domain" description="HTH luxR-type" evidence="3">
    <location>
        <begin position="852"/>
        <end position="917"/>
    </location>
</feature>
<dbReference type="RefSeq" id="WP_220694250.1">
    <property type="nucleotide sequence ID" value="NZ_CP080997.1"/>
</dbReference>
<keyword evidence="1" id="KW-0547">Nucleotide-binding</keyword>
<sequence>MATPVVSREVESRQIAEFLGSVPAGPAALILEGEAGIGKTTVWLAALDHAEQLGYRVLSSRAAPAESVLAFSSLAALLETVDDSVLAGLATQQRLAIDRVLLRVSTDGPVTDQRATTAAFVRVVERLSEDSPVLLALDDLQWVDPPSKQVVSAAVRRLTGPVGLLATVRTGAGEPPVGLTLRAPGLVRHIGLGPLSPGALHSVLLGRLGRSFSRPKLLEIHQVSAGNPFYALELARTIDDESAHTATSLPATLEGLVRAKIGSLTPEVRQVLLTAACLPHPTVGLIRSALDTDPGRIVALLKEAEVKGIIEISGEQLHFAHPLLARGTYRDATPADRRAMHRRLAGIVDDPELKARHLALATTAGDPLTLQALDTGAELARIRGAPTAAAELLELAIGLGGDTPQRRISAAIHHFNAGDATRARALLNEVIARSESGPARSEALRLLGLWSLLDGSSRDAAELLGRALDEAGDDLALRVQILVPLAFAEVNSRRHDHAARSAEDAVTAAMQLPQGQLLSQALSMSVLVRFLLGDGLDESTLARALDFEDPELPMSSLLGPSVHSAALTAATGHLDKAAEQLLNIRQRYLESGEESELILVAFHNGLNELWRGDFAKATLIAEDAMERALLLERDLPLAVALMLRAAASSYTGAESDARRDSVEAIRICRRCDSPELVAVWPTTTLGFLDVTVGNYSAALATLQPRLLALQSTPKATEIFLAPFLPDAIEAMVHVGRLDDAGPLVELLESNGRRLDRAWMRAAGGRCRALLLAATGDIDAAVDVAQQALDQHDRVPMPFERARTELVLGQILRRQRKREAASRTLQNALASFEELGTPLWAQRAREDLQRASGTRRHDRLTASEQRVAELAATGATIREIAAALFISQKTVESNLSRIYRKLGIRSRAELGRVMSETAPTW</sequence>
<dbReference type="PROSITE" id="PS50043">
    <property type="entry name" value="HTH_LUXR_2"/>
    <property type="match status" value="1"/>
</dbReference>
<proteinExistence type="predicted"/>
<dbReference type="InterPro" id="IPR036388">
    <property type="entry name" value="WH-like_DNA-bd_sf"/>
</dbReference>
<dbReference type="PANTHER" id="PTHR16305">
    <property type="entry name" value="TESTICULAR SOLUBLE ADENYLYL CYCLASE"/>
    <property type="match status" value="1"/>
</dbReference>
<organism evidence="4 5">
    <name type="scientific">Mycolicibacter heraklionensis</name>
    <dbReference type="NCBI Taxonomy" id="512402"/>
    <lineage>
        <taxon>Bacteria</taxon>
        <taxon>Bacillati</taxon>
        <taxon>Actinomycetota</taxon>
        <taxon>Actinomycetes</taxon>
        <taxon>Mycobacteriales</taxon>
        <taxon>Mycobacteriaceae</taxon>
        <taxon>Mycolicibacter</taxon>
    </lineage>
</organism>
<dbReference type="InterPro" id="IPR027417">
    <property type="entry name" value="P-loop_NTPase"/>
</dbReference>
<dbReference type="GO" id="GO:0003677">
    <property type="term" value="F:DNA binding"/>
    <property type="evidence" value="ECO:0007669"/>
    <property type="project" value="InterPro"/>
</dbReference>
<name>A0A9X7ZE15_9MYCO</name>
<dbReference type="InterPro" id="IPR011990">
    <property type="entry name" value="TPR-like_helical_dom_sf"/>
</dbReference>
<dbReference type="SUPFAM" id="SSF52540">
    <property type="entry name" value="P-loop containing nucleoside triphosphate hydrolases"/>
    <property type="match status" value="1"/>
</dbReference>
<evidence type="ECO:0000313" key="5">
    <source>
        <dbReference type="Proteomes" id="UP000825008"/>
    </source>
</evidence>
<dbReference type="GO" id="GO:0004016">
    <property type="term" value="F:adenylate cyclase activity"/>
    <property type="evidence" value="ECO:0007669"/>
    <property type="project" value="TreeGrafter"/>
</dbReference>
<evidence type="ECO:0000256" key="1">
    <source>
        <dbReference type="ARBA" id="ARBA00022741"/>
    </source>
</evidence>
<protein>
    <submittedName>
        <fullName evidence="4">AAA family ATPase</fullName>
    </submittedName>
</protein>
<dbReference type="Pfam" id="PF13191">
    <property type="entry name" value="AAA_16"/>
    <property type="match status" value="1"/>
</dbReference>
<dbReference type="SUPFAM" id="SSF46894">
    <property type="entry name" value="C-terminal effector domain of the bipartite response regulators"/>
    <property type="match status" value="1"/>
</dbReference>
<dbReference type="CDD" id="cd06170">
    <property type="entry name" value="LuxR_C_like"/>
    <property type="match status" value="1"/>
</dbReference>
<dbReference type="AlphaFoldDB" id="A0A9X7ZE15"/>
<accession>A0A9X7ZE15</accession>
<dbReference type="GO" id="GO:0006355">
    <property type="term" value="P:regulation of DNA-templated transcription"/>
    <property type="evidence" value="ECO:0007669"/>
    <property type="project" value="InterPro"/>
</dbReference>
<dbReference type="EMBL" id="CP080997">
    <property type="protein sequence ID" value="QZA06379.1"/>
    <property type="molecule type" value="Genomic_DNA"/>
</dbReference>
<gene>
    <name evidence="4" type="ORF">K3U94_15255</name>
</gene>
<evidence type="ECO:0000259" key="3">
    <source>
        <dbReference type="PROSITE" id="PS50043"/>
    </source>
</evidence>
<evidence type="ECO:0000313" key="4">
    <source>
        <dbReference type="EMBL" id="QZA06379.1"/>
    </source>
</evidence>
<dbReference type="InterPro" id="IPR000792">
    <property type="entry name" value="Tscrpt_reg_LuxR_C"/>
</dbReference>
<dbReference type="PRINTS" id="PR00038">
    <property type="entry name" value="HTHLUXR"/>
</dbReference>
<dbReference type="GO" id="GO:0005737">
    <property type="term" value="C:cytoplasm"/>
    <property type="evidence" value="ECO:0007669"/>
    <property type="project" value="TreeGrafter"/>
</dbReference>
<dbReference type="Pfam" id="PF00196">
    <property type="entry name" value="GerE"/>
    <property type="match status" value="1"/>
</dbReference>
<dbReference type="Gene3D" id="1.10.10.10">
    <property type="entry name" value="Winged helix-like DNA-binding domain superfamily/Winged helix DNA-binding domain"/>
    <property type="match status" value="1"/>
</dbReference>
<dbReference type="InterPro" id="IPR016032">
    <property type="entry name" value="Sig_transdc_resp-reg_C-effctor"/>
</dbReference>
<dbReference type="SUPFAM" id="SSF48452">
    <property type="entry name" value="TPR-like"/>
    <property type="match status" value="1"/>
</dbReference>